<feature type="coiled-coil region" evidence="1">
    <location>
        <begin position="36"/>
        <end position="77"/>
    </location>
</feature>
<reference evidence="2 4" key="1">
    <citation type="submission" date="2021-11" db="EMBL/GenBank/DDBJ databases">
        <authorList>
            <person name="Islam A."/>
            <person name="Islam S."/>
            <person name="Flora M.S."/>
            <person name="Rahman M."/>
            <person name="Ziaur R.M."/>
            <person name="Epstein J.H."/>
            <person name="Hassan M."/>
            <person name="Klassen M."/>
            <person name="Woodard K."/>
            <person name="Webb A."/>
            <person name="Webby R.J."/>
            <person name="El Zowalaty M.E."/>
        </authorList>
    </citation>
    <scope>NUCLEOTIDE SEQUENCE</scope>
    <source>
        <strain evidence="3">Pbs1</strain>
        <strain evidence="2">Pbs3</strain>
    </source>
</reference>
<proteinExistence type="predicted"/>
<keyword evidence="4" id="KW-1185">Reference proteome</keyword>
<protein>
    <submittedName>
        <fullName evidence="2">Uncharacterized protein</fullName>
    </submittedName>
</protein>
<dbReference type="EMBL" id="CAKLCB010000379">
    <property type="protein sequence ID" value="CAH0521426.1"/>
    <property type="molecule type" value="Genomic_DNA"/>
</dbReference>
<keyword evidence="1" id="KW-0175">Coiled coil</keyword>
<dbReference type="AlphaFoldDB" id="A0AAU9KT29"/>
<dbReference type="Proteomes" id="UP001160483">
    <property type="component" value="Unassembled WGS sequence"/>
</dbReference>
<sequence length="83" mass="9649">MKVQSLRNPKLSESELKMETVRPNWMGINFISDFDLKISECELRNAANEVARLIAELKRCKTRLDHLKKEMIAAQAERDYLGL</sequence>
<evidence type="ECO:0000313" key="5">
    <source>
        <dbReference type="Proteomes" id="UP001160483"/>
    </source>
</evidence>
<comment type="caution">
    <text evidence="2">The sequence shown here is derived from an EMBL/GenBank/DDBJ whole genome shotgun (WGS) entry which is preliminary data.</text>
</comment>
<dbReference type="Proteomes" id="UP001158986">
    <property type="component" value="Unassembled WGS sequence"/>
</dbReference>
<dbReference type="EMBL" id="CAKKTJ010000124">
    <property type="protein sequence ID" value="CAH0475332.1"/>
    <property type="molecule type" value="Genomic_DNA"/>
</dbReference>
<accession>A0AAU9KT29</accession>
<name>A0AAU9KT29_9STRA</name>
<gene>
    <name evidence="3" type="ORF">PBS001_LOCUS7880</name>
    <name evidence="2" type="ORF">PBS003_LOCUS2149</name>
</gene>
<evidence type="ECO:0000313" key="2">
    <source>
        <dbReference type="EMBL" id="CAH0475332.1"/>
    </source>
</evidence>
<evidence type="ECO:0000313" key="4">
    <source>
        <dbReference type="Proteomes" id="UP001158986"/>
    </source>
</evidence>
<evidence type="ECO:0000256" key="1">
    <source>
        <dbReference type="SAM" id="Coils"/>
    </source>
</evidence>
<organism evidence="2 5">
    <name type="scientific">Peronospora belbahrii</name>
    <dbReference type="NCBI Taxonomy" id="622444"/>
    <lineage>
        <taxon>Eukaryota</taxon>
        <taxon>Sar</taxon>
        <taxon>Stramenopiles</taxon>
        <taxon>Oomycota</taxon>
        <taxon>Peronosporomycetes</taxon>
        <taxon>Peronosporales</taxon>
        <taxon>Peronosporaceae</taxon>
        <taxon>Peronospora</taxon>
    </lineage>
</organism>
<evidence type="ECO:0000313" key="3">
    <source>
        <dbReference type="EMBL" id="CAH0521426.1"/>
    </source>
</evidence>